<dbReference type="EMBL" id="CADCWO010000136">
    <property type="protein sequence ID" value="CAA9577565.1"/>
    <property type="molecule type" value="Genomic_DNA"/>
</dbReference>
<proteinExistence type="predicted"/>
<sequence length="38" mass="4126">MNILSCINTFDPLRVQYLQKVVQMYGSTETSTGGSDAG</sequence>
<reference evidence="1" key="1">
    <citation type="submission" date="2020-02" db="EMBL/GenBank/DDBJ databases">
        <authorList>
            <person name="Meier V. D."/>
        </authorList>
    </citation>
    <scope>NUCLEOTIDE SEQUENCE</scope>
    <source>
        <strain evidence="1">AVDCRST_MAG81</strain>
    </source>
</reference>
<dbReference type="AlphaFoldDB" id="A0A6J4VGT2"/>
<gene>
    <name evidence="1" type="ORF">AVDCRST_MAG81-2455</name>
</gene>
<evidence type="ECO:0000313" key="1">
    <source>
        <dbReference type="EMBL" id="CAA9577565.1"/>
    </source>
</evidence>
<organism evidence="1">
    <name type="scientific">uncultured Synechococcales cyanobacterium</name>
    <dbReference type="NCBI Taxonomy" id="1936017"/>
    <lineage>
        <taxon>Bacteria</taxon>
        <taxon>Bacillati</taxon>
        <taxon>Cyanobacteriota</taxon>
        <taxon>Cyanophyceae</taxon>
        <taxon>Synechococcales</taxon>
        <taxon>environmental samples</taxon>
    </lineage>
</organism>
<name>A0A6J4VGT2_9CYAN</name>
<accession>A0A6J4VGT2</accession>
<protein>
    <submittedName>
        <fullName evidence="1">Uncharacterized protein</fullName>
    </submittedName>
</protein>